<reference evidence="1 2" key="1">
    <citation type="journal article" date="2021" name="Elife">
        <title>Chloroplast acquisition without the gene transfer in kleptoplastic sea slugs, Plakobranchus ocellatus.</title>
        <authorList>
            <person name="Maeda T."/>
            <person name="Takahashi S."/>
            <person name="Yoshida T."/>
            <person name="Shimamura S."/>
            <person name="Takaki Y."/>
            <person name="Nagai Y."/>
            <person name="Toyoda A."/>
            <person name="Suzuki Y."/>
            <person name="Arimoto A."/>
            <person name="Ishii H."/>
            <person name="Satoh N."/>
            <person name="Nishiyama T."/>
            <person name="Hasebe M."/>
            <person name="Maruyama T."/>
            <person name="Minagawa J."/>
            <person name="Obokata J."/>
            <person name="Shigenobu S."/>
        </authorList>
    </citation>
    <scope>NUCLEOTIDE SEQUENCE [LARGE SCALE GENOMIC DNA]</scope>
</reference>
<organism evidence="1 2">
    <name type="scientific">Elysia marginata</name>
    <dbReference type="NCBI Taxonomy" id="1093978"/>
    <lineage>
        <taxon>Eukaryota</taxon>
        <taxon>Metazoa</taxon>
        <taxon>Spiralia</taxon>
        <taxon>Lophotrochozoa</taxon>
        <taxon>Mollusca</taxon>
        <taxon>Gastropoda</taxon>
        <taxon>Heterobranchia</taxon>
        <taxon>Euthyneura</taxon>
        <taxon>Panpulmonata</taxon>
        <taxon>Sacoglossa</taxon>
        <taxon>Placobranchoidea</taxon>
        <taxon>Plakobranchidae</taxon>
        <taxon>Elysia</taxon>
    </lineage>
</organism>
<gene>
    <name evidence="1" type="ORF">ElyMa_001257200</name>
</gene>
<keyword evidence="2" id="KW-1185">Reference proteome</keyword>
<proteinExistence type="predicted"/>
<dbReference type="AlphaFoldDB" id="A0AAV4IBB7"/>
<evidence type="ECO:0000313" key="2">
    <source>
        <dbReference type="Proteomes" id="UP000762676"/>
    </source>
</evidence>
<name>A0AAV4IBB7_9GAST</name>
<comment type="caution">
    <text evidence="1">The sequence shown here is derived from an EMBL/GenBank/DDBJ whole genome shotgun (WGS) entry which is preliminary data.</text>
</comment>
<accession>A0AAV4IBB7</accession>
<sequence length="88" mass="10144">MAAEWKMTTENIWAETWDPTLPSDLNYKSKWERQGSTVVDHVTIFDISSASNIWSAVDYLNAFFLLFLEPGGSLRLPYLDRTDTLRSL</sequence>
<dbReference type="EMBL" id="BMAT01002476">
    <property type="protein sequence ID" value="GFS07739.1"/>
    <property type="molecule type" value="Genomic_DNA"/>
</dbReference>
<dbReference type="Proteomes" id="UP000762676">
    <property type="component" value="Unassembled WGS sequence"/>
</dbReference>
<protein>
    <submittedName>
        <fullName evidence="1">Uncharacterized protein</fullName>
    </submittedName>
</protein>
<evidence type="ECO:0000313" key="1">
    <source>
        <dbReference type="EMBL" id="GFS07739.1"/>
    </source>
</evidence>